<evidence type="ECO:0000256" key="7">
    <source>
        <dbReference type="ARBA" id="ARBA00022927"/>
    </source>
</evidence>
<keyword evidence="4" id="KW-1003">Cell membrane</keyword>
<evidence type="ECO:0000256" key="10">
    <source>
        <dbReference type="SAM" id="SignalP"/>
    </source>
</evidence>
<keyword evidence="5" id="KW-0997">Cell inner membrane</keyword>
<keyword evidence="10" id="KW-0732">Signal</keyword>
<reference evidence="12" key="2">
    <citation type="submission" date="2021-09" db="EMBL/GenBank/DDBJ databases">
        <authorList>
            <person name="Gilroy R."/>
        </authorList>
    </citation>
    <scope>NUCLEOTIDE SEQUENCE</scope>
    <source>
        <strain evidence="12">CHK135-1449</strain>
    </source>
</reference>
<evidence type="ECO:0000256" key="1">
    <source>
        <dbReference type="ARBA" id="ARBA00004383"/>
    </source>
</evidence>
<keyword evidence="6" id="KW-0812">Transmembrane</keyword>
<keyword evidence="3" id="KW-0813">Transport</keyword>
<dbReference type="GO" id="GO:0098797">
    <property type="term" value="C:plasma membrane protein complex"/>
    <property type="evidence" value="ECO:0007669"/>
    <property type="project" value="TreeGrafter"/>
</dbReference>
<comment type="subcellular location">
    <subcellularLocation>
        <location evidence="1">Cell inner membrane</location>
        <topology evidence="1">Single-pass membrane protein</topology>
        <orientation evidence="1">Periplasmic side</orientation>
    </subcellularLocation>
</comment>
<dbReference type="AlphaFoldDB" id="A0A9D2UUL0"/>
<keyword evidence="9" id="KW-0472">Membrane</keyword>
<dbReference type="GO" id="GO:0015031">
    <property type="term" value="P:protein transport"/>
    <property type="evidence" value="ECO:0007669"/>
    <property type="project" value="UniProtKB-KW"/>
</dbReference>
<dbReference type="Proteomes" id="UP000787156">
    <property type="component" value="Unassembled WGS sequence"/>
</dbReference>
<dbReference type="InterPro" id="IPR037682">
    <property type="entry name" value="TonB_C"/>
</dbReference>
<evidence type="ECO:0000256" key="2">
    <source>
        <dbReference type="ARBA" id="ARBA00006555"/>
    </source>
</evidence>
<dbReference type="NCBIfam" id="TIGR01352">
    <property type="entry name" value="tonB_Cterm"/>
    <property type="match status" value="1"/>
</dbReference>
<feature type="chain" id="PRO_5038493820" evidence="10">
    <location>
        <begin position="18"/>
        <end position="245"/>
    </location>
</feature>
<dbReference type="SUPFAM" id="SSF74653">
    <property type="entry name" value="TolA/TonB C-terminal domain"/>
    <property type="match status" value="2"/>
</dbReference>
<evidence type="ECO:0000256" key="9">
    <source>
        <dbReference type="ARBA" id="ARBA00023136"/>
    </source>
</evidence>
<dbReference type="GO" id="GO:0055085">
    <property type="term" value="P:transmembrane transport"/>
    <property type="evidence" value="ECO:0007669"/>
    <property type="project" value="InterPro"/>
</dbReference>
<evidence type="ECO:0000313" key="12">
    <source>
        <dbReference type="EMBL" id="HJF28959.1"/>
    </source>
</evidence>
<dbReference type="PANTHER" id="PTHR33446">
    <property type="entry name" value="PROTEIN TONB-RELATED"/>
    <property type="match status" value="1"/>
</dbReference>
<sequence length="245" mass="28223">MKPILCVMLFTAPFATAYSATIKNVNQLPTQSIDVQPAHLTTRIEWSKFPQPIYNNDELKGQNRSAIVRIYVNEQGQIEQASIQESTGFTQLDQRLLQAVKAAKAKPHIENKTTLPLIGYQVFSLKLKDETQTDCEYSFNSSHWQAQQQGQKTHFQYLKQPQLDLHPEQLHGHDRKVKFKMKLNREGQVKSVKIRQGSGRYEVDQQVIAALKGTEIRSKRLASTLWLYKPSSLRDEIEFKLDECH</sequence>
<gene>
    <name evidence="12" type="ORF">K8V79_12150</name>
</gene>
<dbReference type="GO" id="GO:0031992">
    <property type="term" value="F:energy transducer activity"/>
    <property type="evidence" value="ECO:0007669"/>
    <property type="project" value="TreeGrafter"/>
</dbReference>
<evidence type="ECO:0000256" key="6">
    <source>
        <dbReference type="ARBA" id="ARBA00022692"/>
    </source>
</evidence>
<feature type="domain" description="TonB C-terminal" evidence="11">
    <location>
        <begin position="62"/>
        <end position="112"/>
    </location>
</feature>
<evidence type="ECO:0000256" key="5">
    <source>
        <dbReference type="ARBA" id="ARBA00022519"/>
    </source>
</evidence>
<evidence type="ECO:0000256" key="4">
    <source>
        <dbReference type="ARBA" id="ARBA00022475"/>
    </source>
</evidence>
<reference evidence="12" key="1">
    <citation type="journal article" date="2021" name="PeerJ">
        <title>Extensive microbial diversity within the chicken gut microbiome revealed by metagenomics and culture.</title>
        <authorList>
            <person name="Gilroy R."/>
            <person name="Ravi A."/>
            <person name="Getino M."/>
            <person name="Pursley I."/>
            <person name="Horton D.L."/>
            <person name="Alikhan N.F."/>
            <person name="Baker D."/>
            <person name="Gharbi K."/>
            <person name="Hall N."/>
            <person name="Watson M."/>
            <person name="Adriaenssens E.M."/>
            <person name="Foster-Nyarko E."/>
            <person name="Jarju S."/>
            <person name="Secka A."/>
            <person name="Antonio M."/>
            <person name="Oren A."/>
            <person name="Chaudhuri R.R."/>
            <person name="La Ragione R."/>
            <person name="Hildebrand F."/>
            <person name="Pallen M.J."/>
        </authorList>
    </citation>
    <scope>NUCLEOTIDE SEQUENCE</scope>
    <source>
        <strain evidence="12">CHK135-1449</strain>
    </source>
</reference>
<dbReference type="InterPro" id="IPR006260">
    <property type="entry name" value="TonB/TolA_C"/>
</dbReference>
<dbReference type="InterPro" id="IPR051045">
    <property type="entry name" value="TonB-dependent_transducer"/>
</dbReference>
<name>A0A9D2UUL0_ACILW</name>
<dbReference type="PANTHER" id="PTHR33446:SF2">
    <property type="entry name" value="PROTEIN TONB"/>
    <property type="match status" value="1"/>
</dbReference>
<evidence type="ECO:0000256" key="3">
    <source>
        <dbReference type="ARBA" id="ARBA00022448"/>
    </source>
</evidence>
<comment type="caution">
    <text evidence="12">The sequence shown here is derived from an EMBL/GenBank/DDBJ whole genome shotgun (WGS) entry which is preliminary data.</text>
</comment>
<organism evidence="12 13">
    <name type="scientific">Acinetobacter lwoffii</name>
    <dbReference type="NCBI Taxonomy" id="28090"/>
    <lineage>
        <taxon>Bacteria</taxon>
        <taxon>Pseudomonadati</taxon>
        <taxon>Pseudomonadota</taxon>
        <taxon>Gammaproteobacteria</taxon>
        <taxon>Moraxellales</taxon>
        <taxon>Moraxellaceae</taxon>
        <taxon>Acinetobacter</taxon>
    </lineage>
</organism>
<feature type="signal peptide" evidence="10">
    <location>
        <begin position="1"/>
        <end position="17"/>
    </location>
</feature>
<evidence type="ECO:0000259" key="11">
    <source>
        <dbReference type="Pfam" id="PF03544"/>
    </source>
</evidence>
<keyword evidence="8" id="KW-1133">Transmembrane helix</keyword>
<dbReference type="Gene3D" id="3.30.1150.10">
    <property type="match status" value="2"/>
</dbReference>
<keyword evidence="7" id="KW-0653">Protein transport</keyword>
<protein>
    <submittedName>
        <fullName evidence="12">TonB family protein</fullName>
    </submittedName>
</protein>
<evidence type="ECO:0000313" key="13">
    <source>
        <dbReference type="Proteomes" id="UP000787156"/>
    </source>
</evidence>
<dbReference type="EMBL" id="DYWX01000134">
    <property type="protein sequence ID" value="HJF28959.1"/>
    <property type="molecule type" value="Genomic_DNA"/>
</dbReference>
<accession>A0A9D2UUL0</accession>
<dbReference type="Pfam" id="PF03544">
    <property type="entry name" value="TonB_C"/>
    <property type="match status" value="1"/>
</dbReference>
<proteinExistence type="inferred from homology"/>
<dbReference type="Pfam" id="PF13103">
    <property type="entry name" value="TonB_2"/>
    <property type="match status" value="1"/>
</dbReference>
<comment type="similarity">
    <text evidence="2">Belongs to the TonB family.</text>
</comment>
<evidence type="ECO:0000256" key="8">
    <source>
        <dbReference type="ARBA" id="ARBA00022989"/>
    </source>
</evidence>